<reference evidence="2 3" key="1">
    <citation type="journal article" date="2018" name="Mycol. Prog.">
        <title>Coniella lustricola, a new species from submerged detritus.</title>
        <authorList>
            <person name="Raudabaugh D.B."/>
            <person name="Iturriaga T."/>
            <person name="Carver A."/>
            <person name="Mondo S."/>
            <person name="Pangilinan J."/>
            <person name="Lipzen A."/>
            <person name="He G."/>
            <person name="Amirebrahimi M."/>
            <person name="Grigoriev I.V."/>
            <person name="Miller A.N."/>
        </authorList>
    </citation>
    <scope>NUCLEOTIDE SEQUENCE [LARGE SCALE GENOMIC DNA]</scope>
    <source>
        <strain evidence="2 3">B22-T-1</strain>
    </source>
</reference>
<gene>
    <name evidence="2" type="ORF">BD289DRAFT_454992</name>
</gene>
<dbReference type="InParanoid" id="A0A2T3A1E5"/>
<keyword evidence="3" id="KW-1185">Reference proteome</keyword>
<dbReference type="EMBL" id="KZ678512">
    <property type="protein sequence ID" value="PSR80991.1"/>
    <property type="molecule type" value="Genomic_DNA"/>
</dbReference>
<dbReference type="AlphaFoldDB" id="A0A2T3A1E5"/>
<organism evidence="2 3">
    <name type="scientific">Coniella lustricola</name>
    <dbReference type="NCBI Taxonomy" id="2025994"/>
    <lineage>
        <taxon>Eukaryota</taxon>
        <taxon>Fungi</taxon>
        <taxon>Dikarya</taxon>
        <taxon>Ascomycota</taxon>
        <taxon>Pezizomycotina</taxon>
        <taxon>Sordariomycetes</taxon>
        <taxon>Sordariomycetidae</taxon>
        <taxon>Diaporthales</taxon>
        <taxon>Schizoparmaceae</taxon>
        <taxon>Coniella</taxon>
    </lineage>
</organism>
<accession>A0A2T3A1E5</accession>
<evidence type="ECO:0000313" key="3">
    <source>
        <dbReference type="Proteomes" id="UP000241462"/>
    </source>
</evidence>
<feature type="compositionally biased region" description="Polar residues" evidence="1">
    <location>
        <begin position="177"/>
        <end position="190"/>
    </location>
</feature>
<dbReference type="Proteomes" id="UP000241462">
    <property type="component" value="Unassembled WGS sequence"/>
</dbReference>
<feature type="region of interest" description="Disordered" evidence="1">
    <location>
        <begin position="32"/>
        <end position="77"/>
    </location>
</feature>
<dbReference type="OrthoDB" id="4186058at2759"/>
<feature type="region of interest" description="Disordered" evidence="1">
    <location>
        <begin position="218"/>
        <end position="242"/>
    </location>
</feature>
<feature type="region of interest" description="Disordered" evidence="1">
    <location>
        <begin position="112"/>
        <end position="132"/>
    </location>
</feature>
<feature type="compositionally biased region" description="Polar residues" evidence="1">
    <location>
        <begin position="56"/>
        <end position="72"/>
    </location>
</feature>
<evidence type="ECO:0000313" key="2">
    <source>
        <dbReference type="EMBL" id="PSR80991.1"/>
    </source>
</evidence>
<feature type="region of interest" description="Disordered" evidence="1">
    <location>
        <begin position="171"/>
        <end position="195"/>
    </location>
</feature>
<sequence>MVSRPPDTVLFGCDGLNHTSFFCPKGLSPCSPDSSVAGIAEPDELESYDGNGIDSPVSQSPRYAGKGSQQHSHQTDLDIPPVNFTIEELSDFELDELQAKDDVIRPHAIEYADSERSRSRTRLAPDDPHMINNLRNLNCHSPDPHDPLSDESDVDESTHLAILQAIRAAERSKRMSHSSIGTKRTMSECGSESDREDVRHFIGFDEVGSSAKRLKRRIAGDRRSLNFSDPPPRIDEVVEPEELDEKLARELPFYEYASMEVDSPRSPDA</sequence>
<evidence type="ECO:0000256" key="1">
    <source>
        <dbReference type="SAM" id="MobiDB-lite"/>
    </source>
</evidence>
<dbReference type="STRING" id="2025994.A0A2T3A1E5"/>
<name>A0A2T3A1E5_9PEZI</name>
<protein>
    <submittedName>
        <fullName evidence="2">Uncharacterized protein</fullName>
    </submittedName>
</protein>
<feature type="compositionally biased region" description="Basic and acidic residues" evidence="1">
    <location>
        <begin position="112"/>
        <end position="129"/>
    </location>
</feature>
<proteinExistence type="predicted"/>